<dbReference type="Proteomes" id="UP000824082">
    <property type="component" value="Unassembled WGS sequence"/>
</dbReference>
<dbReference type="EMBL" id="DVMX01000093">
    <property type="protein sequence ID" value="HIU41828.1"/>
    <property type="molecule type" value="Genomic_DNA"/>
</dbReference>
<evidence type="ECO:0000256" key="1">
    <source>
        <dbReference type="SAM" id="Phobius"/>
    </source>
</evidence>
<keyword evidence="1" id="KW-0812">Transmembrane</keyword>
<protein>
    <submittedName>
        <fullName evidence="2">ECF transporter S component</fullName>
    </submittedName>
</protein>
<proteinExistence type="predicted"/>
<evidence type="ECO:0000313" key="3">
    <source>
        <dbReference type="Proteomes" id="UP000824082"/>
    </source>
</evidence>
<feature type="transmembrane region" description="Helical" evidence="1">
    <location>
        <begin position="32"/>
        <end position="52"/>
    </location>
</feature>
<feature type="transmembrane region" description="Helical" evidence="1">
    <location>
        <begin position="151"/>
        <end position="176"/>
    </location>
</feature>
<feature type="transmembrane region" description="Helical" evidence="1">
    <location>
        <begin position="88"/>
        <end position="119"/>
    </location>
</feature>
<name>A0A9D1IQR6_9FIRM</name>
<dbReference type="AlphaFoldDB" id="A0A9D1IQR6"/>
<sequence>MNRFRKLLPWLLLGAMTGCILVLTFLPGLTQYYTLLLFGGAGCCVAALLLAFENRRPSARDLMPVMVLVATASLGRVVFSFVPQVQPVTVLVLCAGISLGPVQGFVTGALSAVVSNLMLGMGPWTLWQMLGWGVIGLLGGGMKRFRLRQKWLVCVLALLSGFLYGWIVDIWTVAFYGEGISLELFLTVYGAATLFNLIHGVGNLIFALLLYPTVCRKLDRVVVKYGLGRR</sequence>
<dbReference type="InterPro" id="IPR024529">
    <property type="entry name" value="ECF_trnsprt_substrate-spec"/>
</dbReference>
<feature type="transmembrane region" description="Helical" evidence="1">
    <location>
        <begin position="7"/>
        <end position="26"/>
    </location>
</feature>
<evidence type="ECO:0000313" key="2">
    <source>
        <dbReference type="EMBL" id="HIU41828.1"/>
    </source>
</evidence>
<keyword evidence="1" id="KW-1133">Transmembrane helix</keyword>
<gene>
    <name evidence="2" type="ORF">IAD19_04665</name>
</gene>
<dbReference type="PROSITE" id="PS51257">
    <property type="entry name" value="PROKAR_LIPOPROTEIN"/>
    <property type="match status" value="1"/>
</dbReference>
<accession>A0A9D1IQR6</accession>
<reference evidence="2" key="1">
    <citation type="submission" date="2020-10" db="EMBL/GenBank/DDBJ databases">
        <authorList>
            <person name="Gilroy R."/>
        </authorList>
    </citation>
    <scope>NUCLEOTIDE SEQUENCE</scope>
    <source>
        <strain evidence="2">4509</strain>
    </source>
</reference>
<dbReference type="GO" id="GO:0022857">
    <property type="term" value="F:transmembrane transporter activity"/>
    <property type="evidence" value="ECO:0007669"/>
    <property type="project" value="InterPro"/>
</dbReference>
<dbReference type="Pfam" id="PF12822">
    <property type="entry name" value="ECF_trnsprt"/>
    <property type="match status" value="1"/>
</dbReference>
<feature type="transmembrane region" description="Helical" evidence="1">
    <location>
        <begin position="188"/>
        <end position="211"/>
    </location>
</feature>
<keyword evidence="1" id="KW-0472">Membrane</keyword>
<reference evidence="2" key="2">
    <citation type="journal article" date="2021" name="PeerJ">
        <title>Extensive microbial diversity within the chicken gut microbiome revealed by metagenomics and culture.</title>
        <authorList>
            <person name="Gilroy R."/>
            <person name="Ravi A."/>
            <person name="Getino M."/>
            <person name="Pursley I."/>
            <person name="Horton D.L."/>
            <person name="Alikhan N.F."/>
            <person name="Baker D."/>
            <person name="Gharbi K."/>
            <person name="Hall N."/>
            <person name="Watson M."/>
            <person name="Adriaenssens E.M."/>
            <person name="Foster-Nyarko E."/>
            <person name="Jarju S."/>
            <person name="Secka A."/>
            <person name="Antonio M."/>
            <person name="Oren A."/>
            <person name="Chaudhuri R.R."/>
            <person name="La Ragione R."/>
            <person name="Hildebrand F."/>
            <person name="Pallen M.J."/>
        </authorList>
    </citation>
    <scope>NUCLEOTIDE SEQUENCE</scope>
    <source>
        <strain evidence="2">4509</strain>
    </source>
</reference>
<organism evidence="2 3">
    <name type="scientific">Candidatus Egerieicola faecale</name>
    <dbReference type="NCBI Taxonomy" id="2840774"/>
    <lineage>
        <taxon>Bacteria</taxon>
        <taxon>Bacillati</taxon>
        <taxon>Bacillota</taxon>
        <taxon>Clostridia</taxon>
        <taxon>Eubacteriales</taxon>
        <taxon>Oscillospiraceae</taxon>
        <taxon>Oscillospiraceae incertae sedis</taxon>
        <taxon>Candidatus Egerieicola</taxon>
    </lineage>
</organism>
<comment type="caution">
    <text evidence="2">The sequence shown here is derived from an EMBL/GenBank/DDBJ whole genome shotgun (WGS) entry which is preliminary data.</text>
</comment>
<dbReference type="Gene3D" id="1.10.1760.20">
    <property type="match status" value="1"/>
</dbReference>